<evidence type="ECO:0000313" key="1">
    <source>
        <dbReference type="EMBL" id="GAG28150.1"/>
    </source>
</evidence>
<feature type="non-terminal residue" evidence="1">
    <location>
        <position position="1"/>
    </location>
</feature>
<organism evidence="1">
    <name type="scientific">marine sediment metagenome</name>
    <dbReference type="NCBI Taxonomy" id="412755"/>
    <lineage>
        <taxon>unclassified sequences</taxon>
        <taxon>metagenomes</taxon>
        <taxon>ecological metagenomes</taxon>
    </lineage>
</organism>
<gene>
    <name evidence="1" type="ORF">S01H1_48574</name>
</gene>
<dbReference type="EMBL" id="BARS01031197">
    <property type="protein sequence ID" value="GAG28150.1"/>
    <property type="molecule type" value="Genomic_DNA"/>
</dbReference>
<comment type="caution">
    <text evidence="1">The sequence shown here is derived from an EMBL/GenBank/DDBJ whole genome shotgun (WGS) entry which is preliminary data.</text>
</comment>
<protein>
    <submittedName>
        <fullName evidence="1">Uncharacterized protein</fullName>
    </submittedName>
</protein>
<proteinExistence type="predicted"/>
<accession>X0WBX2</accession>
<reference evidence="1" key="1">
    <citation type="journal article" date="2014" name="Front. Microbiol.">
        <title>High frequency of phylogenetically diverse reductive dehalogenase-homologous genes in deep subseafloor sedimentary metagenomes.</title>
        <authorList>
            <person name="Kawai M."/>
            <person name="Futagami T."/>
            <person name="Toyoda A."/>
            <person name="Takaki Y."/>
            <person name="Nishi S."/>
            <person name="Hori S."/>
            <person name="Arai W."/>
            <person name="Tsubouchi T."/>
            <person name="Morono Y."/>
            <person name="Uchiyama I."/>
            <person name="Ito T."/>
            <person name="Fujiyama A."/>
            <person name="Inagaki F."/>
            <person name="Takami H."/>
        </authorList>
    </citation>
    <scope>NUCLEOTIDE SEQUENCE</scope>
    <source>
        <strain evidence="1">Expedition CK06-06</strain>
    </source>
</reference>
<name>X0WBX2_9ZZZZ</name>
<dbReference type="AlphaFoldDB" id="X0WBX2"/>
<sequence>LKKTDIGLTHNLGGRPGSFTCSVAIFGRRD</sequence>